<keyword evidence="1" id="KW-0472">Membrane</keyword>
<feature type="transmembrane region" description="Helical" evidence="1">
    <location>
        <begin position="6"/>
        <end position="24"/>
    </location>
</feature>
<dbReference type="Proteomes" id="UP000034137">
    <property type="component" value="Unassembled WGS sequence"/>
</dbReference>
<name>A0A0G0PZ70_9BACT</name>
<keyword evidence="1" id="KW-1133">Transmembrane helix</keyword>
<accession>A0A0G0PZ70</accession>
<sequence>MSKKLLPYIGGLLIVSILIILPFIKQTPKKATFGQTVSADKIVKRYNLAPAPAYQDKTTLINSKTYKDLPVGEVKSYEAKNAWGTAIFIPQNHRYPGTNPADKINDSAEAAQNQIYDIISFLNEKYGIKFVMAEGDLYGKVPQDKINELSQRINDRNLFADQVSVLKTEMKNQNIDPTIIDDFSNSADLYIKSLDREIILQGAPYKMKSEGKNISLFGSEVRATQEESAVIVRNYIYQQDRQKALNGSQAKTIASNERSSLADAYAMLLSKRGTKNNSLESSFNRLEKLTTGNSYLNGMIAETEKTYLSIKNVDKKVAKVSSPARTENPYEGINDPKKIQTLVSESEEKIQKVVIDRRNVETAENFADLLKSNGTDIGILQYGAGHEEGLIKELNKQGINVIMVKADEVLERENVPKISSLKQ</sequence>
<organism evidence="2 3">
    <name type="scientific">Candidatus Falkowbacteria bacterium GW2011_GWF2_39_8</name>
    <dbReference type="NCBI Taxonomy" id="1618642"/>
    <lineage>
        <taxon>Bacteria</taxon>
        <taxon>Candidatus Falkowiibacteriota</taxon>
    </lineage>
</organism>
<reference evidence="2 3" key="1">
    <citation type="journal article" date="2015" name="Nature">
        <title>rRNA introns, odd ribosomes, and small enigmatic genomes across a large radiation of phyla.</title>
        <authorList>
            <person name="Brown C.T."/>
            <person name="Hug L.A."/>
            <person name="Thomas B.C."/>
            <person name="Sharon I."/>
            <person name="Castelle C.J."/>
            <person name="Singh A."/>
            <person name="Wilkins M.J."/>
            <person name="Williams K.H."/>
            <person name="Banfield J.F."/>
        </authorList>
    </citation>
    <scope>NUCLEOTIDE SEQUENCE [LARGE SCALE GENOMIC DNA]</scope>
</reference>
<evidence type="ECO:0000313" key="2">
    <source>
        <dbReference type="EMBL" id="KKR33223.1"/>
    </source>
</evidence>
<dbReference type="PATRIC" id="fig|1618642.3.peg.330"/>
<evidence type="ECO:0000256" key="1">
    <source>
        <dbReference type="SAM" id="Phobius"/>
    </source>
</evidence>
<proteinExistence type="predicted"/>
<evidence type="ECO:0000313" key="3">
    <source>
        <dbReference type="Proteomes" id="UP000034137"/>
    </source>
</evidence>
<dbReference type="AlphaFoldDB" id="A0A0G0PZ70"/>
<gene>
    <name evidence="2" type="ORF">UT64_C0012G0015</name>
</gene>
<protein>
    <submittedName>
        <fullName evidence="2">Uncharacterized protein</fullName>
    </submittedName>
</protein>
<keyword evidence="1" id="KW-0812">Transmembrane</keyword>
<dbReference type="EMBL" id="LBXO01000012">
    <property type="protein sequence ID" value="KKR33223.1"/>
    <property type="molecule type" value="Genomic_DNA"/>
</dbReference>
<comment type="caution">
    <text evidence="2">The sequence shown here is derived from an EMBL/GenBank/DDBJ whole genome shotgun (WGS) entry which is preliminary data.</text>
</comment>